<keyword evidence="8" id="KW-1185">Reference proteome</keyword>
<dbReference type="InParanoid" id="I7MH42"/>
<dbReference type="InterPro" id="IPR036168">
    <property type="entry name" value="AP2_Mu_C_sf"/>
</dbReference>
<name>I7MH42_TETTS</name>
<dbReference type="PRINTS" id="PR00314">
    <property type="entry name" value="CLATHRINADPT"/>
</dbReference>
<evidence type="ECO:0000256" key="2">
    <source>
        <dbReference type="ARBA" id="ARBA00022448"/>
    </source>
</evidence>
<evidence type="ECO:0000313" key="7">
    <source>
        <dbReference type="EMBL" id="EAR86048.1"/>
    </source>
</evidence>
<dbReference type="Pfam" id="PF01217">
    <property type="entry name" value="Clat_adaptor_s"/>
    <property type="match status" value="1"/>
</dbReference>
<evidence type="ECO:0000256" key="4">
    <source>
        <dbReference type="ARBA" id="ARBA00023136"/>
    </source>
</evidence>
<accession>I7MH42</accession>
<organism evidence="7 8">
    <name type="scientific">Tetrahymena thermophila (strain SB210)</name>
    <dbReference type="NCBI Taxonomy" id="312017"/>
    <lineage>
        <taxon>Eukaryota</taxon>
        <taxon>Sar</taxon>
        <taxon>Alveolata</taxon>
        <taxon>Ciliophora</taxon>
        <taxon>Intramacronucleata</taxon>
        <taxon>Oligohymenophorea</taxon>
        <taxon>Hymenostomatida</taxon>
        <taxon>Tetrahymenina</taxon>
        <taxon>Tetrahymenidae</taxon>
        <taxon>Tetrahymena</taxon>
    </lineage>
</organism>
<comment type="subcellular location">
    <subcellularLocation>
        <location evidence="1">Endomembrane system</location>
    </subcellularLocation>
</comment>
<proteinExistence type="inferred from homology"/>
<dbReference type="AlphaFoldDB" id="I7MH42"/>
<dbReference type="PANTHER" id="PTHR10529">
    <property type="entry name" value="AP COMPLEX SUBUNIT MU"/>
    <property type="match status" value="1"/>
</dbReference>
<dbReference type="PIRSF" id="PIRSF005992">
    <property type="entry name" value="Clathrin_mu"/>
    <property type="match status" value="1"/>
</dbReference>
<dbReference type="GeneID" id="7835801"/>
<evidence type="ECO:0000259" key="6">
    <source>
        <dbReference type="PROSITE" id="PS51072"/>
    </source>
</evidence>
<dbReference type="CDD" id="cd14838">
    <property type="entry name" value="AP4_Mu_N"/>
    <property type="match status" value="1"/>
</dbReference>
<sequence>MISQIFILSARGDIIINRDFRSDLVKNTHEVFYRQVKLSKGDCQPLFNIDGVNFSYLKRAGLYIVATSRFDNSPSFILEILNRVCTVIKDFCGVLSEEAIRKNFILIYELLDEMIDFGYPQLIQTEQVKPHIANEPIVIKKQTLPTTTTGRLGSLFNQGTVSSIATNRPVNSQSKKNEIFVDVFEKISVLFNASGYVINSSIEGCIQMKSYLNGNPPLKLALNEDLVIGKGENGRVVLDDCNFHDCVNTNEFDLSKTLRIQPPDGEFVVMNYRVTSEFQTPFRIYPVIEEISNFKLELHLKVKACFPKEIFASYVTLTFPMPKLASNITNELGKNASNQSVDIENKGDVKMVKWNIKKFMGDTEQVLITKITLQSSANSYSARKEIGPINVSFEVPMYNVSNLQIRFLRIDDKEKSNPFRWVRFITQSSSYVCRT</sequence>
<dbReference type="EMBL" id="GG662864">
    <property type="protein sequence ID" value="EAR86048.1"/>
    <property type="molecule type" value="Genomic_DNA"/>
</dbReference>
<reference evidence="8" key="1">
    <citation type="journal article" date="2006" name="PLoS Biol.">
        <title>Macronuclear genome sequence of the ciliate Tetrahymena thermophila, a model eukaryote.</title>
        <authorList>
            <person name="Eisen J.A."/>
            <person name="Coyne R.S."/>
            <person name="Wu M."/>
            <person name="Wu D."/>
            <person name="Thiagarajan M."/>
            <person name="Wortman J.R."/>
            <person name="Badger J.H."/>
            <person name="Ren Q."/>
            <person name="Amedeo P."/>
            <person name="Jones K.M."/>
            <person name="Tallon L.J."/>
            <person name="Delcher A.L."/>
            <person name="Salzberg S.L."/>
            <person name="Silva J.C."/>
            <person name="Haas B.J."/>
            <person name="Majoros W.H."/>
            <person name="Farzad M."/>
            <person name="Carlton J.M."/>
            <person name="Smith R.K. Jr."/>
            <person name="Garg J."/>
            <person name="Pearlman R.E."/>
            <person name="Karrer K.M."/>
            <person name="Sun L."/>
            <person name="Manning G."/>
            <person name="Elde N.C."/>
            <person name="Turkewitz A.P."/>
            <person name="Asai D.J."/>
            <person name="Wilkes D.E."/>
            <person name="Wang Y."/>
            <person name="Cai H."/>
            <person name="Collins K."/>
            <person name="Stewart B.A."/>
            <person name="Lee S.R."/>
            <person name="Wilamowska K."/>
            <person name="Weinberg Z."/>
            <person name="Ruzzo W.L."/>
            <person name="Wloga D."/>
            <person name="Gaertig J."/>
            <person name="Frankel J."/>
            <person name="Tsao C.-C."/>
            <person name="Gorovsky M.A."/>
            <person name="Keeling P.J."/>
            <person name="Waller R.F."/>
            <person name="Patron N.J."/>
            <person name="Cherry J.M."/>
            <person name="Stover N.A."/>
            <person name="Krieger C.J."/>
            <person name="del Toro C."/>
            <person name="Ryder H.F."/>
            <person name="Williamson S.C."/>
            <person name="Barbeau R.A."/>
            <person name="Hamilton E.P."/>
            <person name="Orias E."/>
        </authorList>
    </citation>
    <scope>NUCLEOTIDE SEQUENCE [LARGE SCALE GENOMIC DNA]</scope>
    <source>
        <strain evidence="8">SB210</strain>
    </source>
</reference>
<protein>
    <submittedName>
        <fullName evidence="7">Clathrin adapter protein AP-1, mu subunit</fullName>
    </submittedName>
</protein>
<dbReference type="GO" id="GO:0016192">
    <property type="term" value="P:vesicle-mediated transport"/>
    <property type="evidence" value="ECO:0007669"/>
    <property type="project" value="InterPro"/>
</dbReference>
<dbReference type="Gene3D" id="3.30.450.60">
    <property type="match status" value="1"/>
</dbReference>
<dbReference type="SUPFAM" id="SSF49447">
    <property type="entry name" value="Second domain of Mu2 adaptin subunit (ap50) of ap2 adaptor"/>
    <property type="match status" value="1"/>
</dbReference>
<dbReference type="GO" id="GO:0030131">
    <property type="term" value="C:clathrin adaptor complex"/>
    <property type="evidence" value="ECO:0007669"/>
    <property type="project" value="UniProtKB-UniRule"/>
</dbReference>
<feature type="domain" description="MHD" evidence="6">
    <location>
        <begin position="176"/>
        <end position="434"/>
    </location>
</feature>
<dbReference type="GO" id="GO:0006886">
    <property type="term" value="P:intracellular protein transport"/>
    <property type="evidence" value="ECO:0007669"/>
    <property type="project" value="UniProtKB-UniRule"/>
</dbReference>
<gene>
    <name evidence="7" type="ORF">TTHERM_00545860</name>
</gene>
<evidence type="ECO:0000256" key="5">
    <source>
        <dbReference type="PIRNR" id="PIRNR005992"/>
    </source>
</evidence>
<dbReference type="OrthoDB" id="10259133at2759"/>
<dbReference type="Proteomes" id="UP000009168">
    <property type="component" value="Unassembled WGS sequence"/>
</dbReference>
<dbReference type="SUPFAM" id="SSF64356">
    <property type="entry name" value="SNARE-like"/>
    <property type="match status" value="1"/>
</dbReference>
<dbReference type="InterPro" id="IPR022775">
    <property type="entry name" value="AP_mu_sigma_su"/>
</dbReference>
<dbReference type="FunFam" id="3.30.450.60:FF:000002">
    <property type="entry name" value="AP-2 complex subunit mu, putative"/>
    <property type="match status" value="1"/>
</dbReference>
<dbReference type="FunCoup" id="I7MH42">
    <property type="interactions" value="218"/>
</dbReference>
<dbReference type="InterPro" id="IPR028565">
    <property type="entry name" value="MHD"/>
</dbReference>
<comment type="similarity">
    <text evidence="5">Belongs to the adaptor complexes medium subunit family.</text>
</comment>
<dbReference type="CDD" id="cd09253">
    <property type="entry name" value="AP-4_Mu4_Cterm"/>
    <property type="match status" value="1"/>
</dbReference>
<dbReference type="OMA" id="DYGYIQN"/>
<dbReference type="RefSeq" id="XP_976643.1">
    <property type="nucleotide sequence ID" value="XM_971550.3"/>
</dbReference>
<keyword evidence="3 5" id="KW-0653">Protein transport</keyword>
<dbReference type="InterPro" id="IPR001392">
    <property type="entry name" value="Clathrin_mu"/>
</dbReference>
<evidence type="ECO:0000256" key="3">
    <source>
        <dbReference type="ARBA" id="ARBA00022927"/>
    </source>
</evidence>
<dbReference type="Gene3D" id="2.60.40.1170">
    <property type="entry name" value="Mu homology domain, subdomain B"/>
    <property type="match status" value="2"/>
</dbReference>
<evidence type="ECO:0000313" key="8">
    <source>
        <dbReference type="Proteomes" id="UP000009168"/>
    </source>
</evidence>
<keyword evidence="4" id="KW-0472">Membrane</keyword>
<dbReference type="KEGG" id="tet:TTHERM_00545860"/>
<dbReference type="HOGENOM" id="CLU_026996_5_2_1"/>
<keyword evidence="2 5" id="KW-0813">Transport</keyword>
<dbReference type="eggNOG" id="KOG0937">
    <property type="taxonomic scope" value="Eukaryota"/>
</dbReference>
<dbReference type="Pfam" id="PF00928">
    <property type="entry name" value="Adap_comp_sub"/>
    <property type="match status" value="1"/>
</dbReference>
<evidence type="ECO:0000256" key="1">
    <source>
        <dbReference type="ARBA" id="ARBA00004308"/>
    </source>
</evidence>
<dbReference type="GO" id="GO:0012505">
    <property type="term" value="C:endomembrane system"/>
    <property type="evidence" value="ECO:0007669"/>
    <property type="project" value="UniProtKB-SubCell"/>
</dbReference>
<dbReference type="PROSITE" id="PS51072">
    <property type="entry name" value="MHD"/>
    <property type="match status" value="1"/>
</dbReference>
<dbReference type="STRING" id="312017.I7MH42"/>
<dbReference type="InterPro" id="IPR011012">
    <property type="entry name" value="Longin-like_dom_sf"/>
</dbReference>
<dbReference type="InterPro" id="IPR050431">
    <property type="entry name" value="Adaptor_comp_med_subunit"/>
</dbReference>